<proteinExistence type="predicted"/>
<name>A0A9J6DAE3_RHIMP</name>
<gene>
    <name evidence="3" type="ORF">HPB51_015642</name>
</gene>
<feature type="signal peptide" evidence="2">
    <location>
        <begin position="1"/>
        <end position="22"/>
    </location>
</feature>
<keyword evidence="2" id="KW-0732">Signal</keyword>
<dbReference type="EMBL" id="JABSTU010000010">
    <property type="protein sequence ID" value="KAH8019016.1"/>
    <property type="molecule type" value="Genomic_DNA"/>
</dbReference>
<evidence type="ECO:0000256" key="2">
    <source>
        <dbReference type="SAM" id="SignalP"/>
    </source>
</evidence>
<reference evidence="3" key="1">
    <citation type="journal article" date="2020" name="Cell">
        <title>Large-Scale Comparative Analyses of Tick Genomes Elucidate Their Genetic Diversity and Vector Capacities.</title>
        <authorList>
            <consortium name="Tick Genome and Microbiome Consortium (TIGMIC)"/>
            <person name="Jia N."/>
            <person name="Wang J."/>
            <person name="Shi W."/>
            <person name="Du L."/>
            <person name="Sun Y."/>
            <person name="Zhan W."/>
            <person name="Jiang J.F."/>
            <person name="Wang Q."/>
            <person name="Zhang B."/>
            <person name="Ji P."/>
            <person name="Bell-Sakyi L."/>
            <person name="Cui X.M."/>
            <person name="Yuan T.T."/>
            <person name="Jiang B.G."/>
            <person name="Yang W.F."/>
            <person name="Lam T.T."/>
            <person name="Chang Q.C."/>
            <person name="Ding S.J."/>
            <person name="Wang X.J."/>
            <person name="Zhu J.G."/>
            <person name="Ruan X.D."/>
            <person name="Zhao L."/>
            <person name="Wei J.T."/>
            <person name="Ye R.Z."/>
            <person name="Que T.C."/>
            <person name="Du C.H."/>
            <person name="Zhou Y.H."/>
            <person name="Cheng J.X."/>
            <person name="Dai P.F."/>
            <person name="Guo W.B."/>
            <person name="Han X.H."/>
            <person name="Huang E.J."/>
            <person name="Li L.F."/>
            <person name="Wei W."/>
            <person name="Gao Y.C."/>
            <person name="Liu J.Z."/>
            <person name="Shao H.Z."/>
            <person name="Wang X."/>
            <person name="Wang C.C."/>
            <person name="Yang T.C."/>
            <person name="Huo Q.B."/>
            <person name="Li W."/>
            <person name="Chen H.Y."/>
            <person name="Chen S.E."/>
            <person name="Zhou L.G."/>
            <person name="Ni X.B."/>
            <person name="Tian J.H."/>
            <person name="Sheng Y."/>
            <person name="Liu T."/>
            <person name="Pan Y.S."/>
            <person name="Xia L.Y."/>
            <person name="Li J."/>
            <person name="Zhao F."/>
            <person name="Cao W.C."/>
        </authorList>
    </citation>
    <scope>NUCLEOTIDE SEQUENCE</scope>
    <source>
        <strain evidence="3">Rmic-2018</strain>
    </source>
</reference>
<evidence type="ECO:0000313" key="4">
    <source>
        <dbReference type="Proteomes" id="UP000821866"/>
    </source>
</evidence>
<sequence>MSRCRVSILLAKAGALLGLSDSVDFGRFTRDDQEGAEIALTQIGPTTESATPGALSPHDADREVPPEVAPTHTATVGESAGNSLPSSEILLQNALSVMQSLASALQNTAHAPVQTVRPRAKVDIPTYMGYHDCHSANEYLDCCSIISRRWDFLTPNFSSAWSRCRSRSKRLDGSN</sequence>
<organism evidence="3 4">
    <name type="scientific">Rhipicephalus microplus</name>
    <name type="common">Cattle tick</name>
    <name type="synonym">Boophilus microplus</name>
    <dbReference type="NCBI Taxonomy" id="6941"/>
    <lineage>
        <taxon>Eukaryota</taxon>
        <taxon>Metazoa</taxon>
        <taxon>Ecdysozoa</taxon>
        <taxon>Arthropoda</taxon>
        <taxon>Chelicerata</taxon>
        <taxon>Arachnida</taxon>
        <taxon>Acari</taxon>
        <taxon>Parasitiformes</taxon>
        <taxon>Ixodida</taxon>
        <taxon>Ixodoidea</taxon>
        <taxon>Ixodidae</taxon>
        <taxon>Rhipicephalinae</taxon>
        <taxon>Rhipicephalus</taxon>
        <taxon>Boophilus</taxon>
    </lineage>
</organism>
<comment type="caution">
    <text evidence="3">The sequence shown here is derived from an EMBL/GenBank/DDBJ whole genome shotgun (WGS) entry which is preliminary data.</text>
</comment>
<reference evidence="3" key="2">
    <citation type="submission" date="2021-09" db="EMBL/GenBank/DDBJ databases">
        <authorList>
            <person name="Jia N."/>
            <person name="Wang J."/>
            <person name="Shi W."/>
            <person name="Du L."/>
            <person name="Sun Y."/>
            <person name="Zhan W."/>
            <person name="Jiang J."/>
            <person name="Wang Q."/>
            <person name="Zhang B."/>
            <person name="Ji P."/>
            <person name="Sakyi L.B."/>
            <person name="Cui X."/>
            <person name="Yuan T."/>
            <person name="Jiang B."/>
            <person name="Yang W."/>
            <person name="Lam T.T.-Y."/>
            <person name="Chang Q."/>
            <person name="Ding S."/>
            <person name="Wang X."/>
            <person name="Zhu J."/>
            <person name="Ruan X."/>
            <person name="Zhao L."/>
            <person name="Wei J."/>
            <person name="Que T."/>
            <person name="Du C."/>
            <person name="Cheng J."/>
            <person name="Dai P."/>
            <person name="Han X."/>
            <person name="Huang E."/>
            <person name="Gao Y."/>
            <person name="Liu J."/>
            <person name="Shao H."/>
            <person name="Ye R."/>
            <person name="Li L."/>
            <person name="Wei W."/>
            <person name="Wang X."/>
            <person name="Wang C."/>
            <person name="Huo Q."/>
            <person name="Li W."/>
            <person name="Guo W."/>
            <person name="Chen H."/>
            <person name="Chen S."/>
            <person name="Zhou L."/>
            <person name="Zhou L."/>
            <person name="Ni X."/>
            <person name="Tian J."/>
            <person name="Zhou Y."/>
            <person name="Sheng Y."/>
            <person name="Liu T."/>
            <person name="Pan Y."/>
            <person name="Xia L."/>
            <person name="Li J."/>
            <person name="Zhao F."/>
            <person name="Cao W."/>
        </authorList>
    </citation>
    <scope>NUCLEOTIDE SEQUENCE</scope>
    <source>
        <strain evidence="3">Rmic-2018</strain>
        <tissue evidence="3">Larvae</tissue>
    </source>
</reference>
<dbReference type="Proteomes" id="UP000821866">
    <property type="component" value="Chromosome 8"/>
</dbReference>
<dbReference type="AlphaFoldDB" id="A0A9J6DAE3"/>
<protein>
    <submittedName>
        <fullName evidence="3">Uncharacterized protein</fullName>
    </submittedName>
</protein>
<feature type="region of interest" description="Disordered" evidence="1">
    <location>
        <begin position="42"/>
        <end position="66"/>
    </location>
</feature>
<keyword evidence="4" id="KW-1185">Reference proteome</keyword>
<evidence type="ECO:0000256" key="1">
    <source>
        <dbReference type="SAM" id="MobiDB-lite"/>
    </source>
</evidence>
<feature type="chain" id="PRO_5039947452" evidence="2">
    <location>
        <begin position="23"/>
        <end position="175"/>
    </location>
</feature>
<accession>A0A9J6DAE3</accession>
<evidence type="ECO:0000313" key="3">
    <source>
        <dbReference type="EMBL" id="KAH8019016.1"/>
    </source>
</evidence>